<evidence type="ECO:0000313" key="2">
    <source>
        <dbReference type="Proteomes" id="UP000770717"/>
    </source>
</evidence>
<sequence length="93" mass="10862">MNGTCLLEPWDIYKVGTVYNNIQNKPRTTPLSEGLLLQRHYSNWDLLVRSLILSNIVPSFLESTHDKYRMRGEALPERPSVNKAWSYFFLLCT</sequence>
<proteinExistence type="predicted"/>
<name>A0A8J6EQW1_ELECQ</name>
<protein>
    <submittedName>
        <fullName evidence="1">Uncharacterized protein</fullName>
    </submittedName>
</protein>
<reference evidence="1" key="1">
    <citation type="thesis" date="2020" institute="ProQuest LLC" country="789 East Eisenhower Parkway, Ann Arbor, MI, USA">
        <title>Comparative Genomics and Chromosome Evolution.</title>
        <authorList>
            <person name="Mudd A.B."/>
        </authorList>
    </citation>
    <scope>NUCLEOTIDE SEQUENCE</scope>
    <source>
        <strain evidence="1">HN-11 Male</strain>
        <tissue evidence="1">Kidney and liver</tissue>
    </source>
</reference>
<gene>
    <name evidence="1" type="ORF">GDO78_016486</name>
</gene>
<accession>A0A8J6EQW1</accession>
<keyword evidence="2" id="KW-1185">Reference proteome</keyword>
<comment type="caution">
    <text evidence="1">The sequence shown here is derived from an EMBL/GenBank/DDBJ whole genome shotgun (WGS) entry which is preliminary data.</text>
</comment>
<dbReference type="Proteomes" id="UP000770717">
    <property type="component" value="Unassembled WGS sequence"/>
</dbReference>
<dbReference type="AlphaFoldDB" id="A0A8J6EQW1"/>
<evidence type="ECO:0000313" key="1">
    <source>
        <dbReference type="EMBL" id="KAG9473340.1"/>
    </source>
</evidence>
<dbReference type="EMBL" id="WNTK01000015">
    <property type="protein sequence ID" value="KAG9473340.1"/>
    <property type="molecule type" value="Genomic_DNA"/>
</dbReference>
<organism evidence="1 2">
    <name type="scientific">Eleutherodactylus coqui</name>
    <name type="common">Puerto Rican coqui</name>
    <dbReference type="NCBI Taxonomy" id="57060"/>
    <lineage>
        <taxon>Eukaryota</taxon>
        <taxon>Metazoa</taxon>
        <taxon>Chordata</taxon>
        <taxon>Craniata</taxon>
        <taxon>Vertebrata</taxon>
        <taxon>Euteleostomi</taxon>
        <taxon>Amphibia</taxon>
        <taxon>Batrachia</taxon>
        <taxon>Anura</taxon>
        <taxon>Neobatrachia</taxon>
        <taxon>Hyloidea</taxon>
        <taxon>Eleutherodactylidae</taxon>
        <taxon>Eleutherodactylinae</taxon>
        <taxon>Eleutherodactylus</taxon>
        <taxon>Eleutherodactylus</taxon>
    </lineage>
</organism>